<proteinExistence type="predicted"/>
<sequence>MTKARGVPAKRYEFRGEMKTAAEIGEILGLHPATIKKRIKSGKSIQDRELEKLERPSRGKTYTFAGKTMTLCEWAKTLGIEPGTLKERLCSPFWPLERALAEPVMGRSQRSVYRKNLRIIERIAESVREETRR</sequence>
<organism evidence="1 2">
    <name type="scientific">Antarcticirhabdus aurantiaca</name>
    <dbReference type="NCBI Taxonomy" id="2606717"/>
    <lineage>
        <taxon>Bacteria</taxon>
        <taxon>Pseudomonadati</taxon>
        <taxon>Pseudomonadota</taxon>
        <taxon>Alphaproteobacteria</taxon>
        <taxon>Hyphomicrobiales</taxon>
        <taxon>Aurantimonadaceae</taxon>
        <taxon>Antarcticirhabdus</taxon>
    </lineage>
</organism>
<dbReference type="EMBL" id="CP113520">
    <property type="protein sequence ID" value="WAJ26281.1"/>
    <property type="molecule type" value="Genomic_DNA"/>
</dbReference>
<gene>
    <name evidence="1" type="ORF">OXU80_15355</name>
</gene>
<dbReference type="Proteomes" id="UP001163223">
    <property type="component" value="Chromosome"/>
</dbReference>
<evidence type="ECO:0000313" key="2">
    <source>
        <dbReference type="Proteomes" id="UP001163223"/>
    </source>
</evidence>
<accession>A0ACD4NHN8</accession>
<reference evidence="1" key="1">
    <citation type="submission" date="2022-11" db="EMBL/GenBank/DDBJ databases">
        <title>beta-Carotene-producing bacterium, Jeongeuplla avenae sp. nov., alleviates the salt stress of Arabidopsis seedlings.</title>
        <authorList>
            <person name="Jiang L."/>
            <person name="Lee J."/>
        </authorList>
    </citation>
    <scope>NUCLEOTIDE SEQUENCE</scope>
    <source>
        <strain evidence="1">DY_R2A_6</strain>
    </source>
</reference>
<protein>
    <submittedName>
        <fullName evidence="1">Uncharacterized protein</fullName>
    </submittedName>
</protein>
<keyword evidence="2" id="KW-1185">Reference proteome</keyword>
<evidence type="ECO:0000313" key="1">
    <source>
        <dbReference type="EMBL" id="WAJ26281.1"/>
    </source>
</evidence>
<name>A0ACD4NHN8_9HYPH</name>